<accession>A0A4S4NJH9</accession>
<gene>
    <name evidence="2" type="ORF">E4Z66_05720</name>
</gene>
<organism evidence="2 3">
    <name type="scientific">Aliishimia ponticola</name>
    <dbReference type="NCBI Taxonomy" id="2499833"/>
    <lineage>
        <taxon>Bacteria</taxon>
        <taxon>Pseudomonadati</taxon>
        <taxon>Pseudomonadota</taxon>
        <taxon>Alphaproteobacteria</taxon>
        <taxon>Rhodobacterales</taxon>
        <taxon>Paracoccaceae</taxon>
        <taxon>Aliishimia</taxon>
    </lineage>
</organism>
<protein>
    <submittedName>
        <fullName evidence="2">Uncharacterized protein</fullName>
    </submittedName>
</protein>
<feature type="transmembrane region" description="Helical" evidence="1">
    <location>
        <begin position="6"/>
        <end position="22"/>
    </location>
</feature>
<proteinExistence type="predicted"/>
<evidence type="ECO:0000313" key="3">
    <source>
        <dbReference type="Proteomes" id="UP000306602"/>
    </source>
</evidence>
<sequence length="90" mass="9523">MIYVLAILSLGVGLLLGAWLARRQRWGGLIALVVLGTVLFGIGIWQVNARSRPEGFDGVAEIGLLFLALAPLELGALIGAGLTALRRRTS</sequence>
<feature type="transmembrane region" description="Helical" evidence="1">
    <location>
        <begin position="62"/>
        <end position="85"/>
    </location>
</feature>
<comment type="caution">
    <text evidence="2">The sequence shown here is derived from an EMBL/GenBank/DDBJ whole genome shotgun (WGS) entry which is preliminary data.</text>
</comment>
<evidence type="ECO:0000256" key="1">
    <source>
        <dbReference type="SAM" id="Phobius"/>
    </source>
</evidence>
<dbReference type="RefSeq" id="WP_136461973.1">
    <property type="nucleotide sequence ID" value="NZ_SRKY01000001.1"/>
</dbReference>
<dbReference type="Proteomes" id="UP000306602">
    <property type="component" value="Unassembled WGS sequence"/>
</dbReference>
<dbReference type="EMBL" id="SRKY01000001">
    <property type="protein sequence ID" value="THH39055.1"/>
    <property type="molecule type" value="Genomic_DNA"/>
</dbReference>
<keyword evidence="1" id="KW-0812">Transmembrane</keyword>
<evidence type="ECO:0000313" key="2">
    <source>
        <dbReference type="EMBL" id="THH39055.1"/>
    </source>
</evidence>
<dbReference type="AlphaFoldDB" id="A0A4S4NJH9"/>
<keyword evidence="3" id="KW-1185">Reference proteome</keyword>
<reference evidence="2 3" key="1">
    <citation type="submission" date="2019-04" db="EMBL/GenBank/DDBJ databases">
        <title>Shimia ponticola sp. nov., isolated from seawater.</title>
        <authorList>
            <person name="Kim Y.-O."/>
            <person name="Yoon J.-H."/>
        </authorList>
    </citation>
    <scope>NUCLEOTIDE SEQUENCE [LARGE SCALE GENOMIC DNA]</scope>
    <source>
        <strain evidence="2 3">MYP11</strain>
    </source>
</reference>
<name>A0A4S4NJH9_9RHOB</name>
<keyword evidence="1" id="KW-0472">Membrane</keyword>
<feature type="transmembrane region" description="Helical" evidence="1">
    <location>
        <begin position="29"/>
        <end position="47"/>
    </location>
</feature>
<keyword evidence="1" id="KW-1133">Transmembrane helix</keyword>